<feature type="compositionally biased region" description="Polar residues" evidence="1">
    <location>
        <begin position="388"/>
        <end position="398"/>
    </location>
</feature>
<feature type="region of interest" description="Disordered" evidence="1">
    <location>
        <begin position="294"/>
        <end position="322"/>
    </location>
</feature>
<organism evidence="2 3">
    <name type="scientific">Golovinomyces cichoracearum</name>
    <dbReference type="NCBI Taxonomy" id="62708"/>
    <lineage>
        <taxon>Eukaryota</taxon>
        <taxon>Fungi</taxon>
        <taxon>Dikarya</taxon>
        <taxon>Ascomycota</taxon>
        <taxon>Pezizomycotina</taxon>
        <taxon>Leotiomycetes</taxon>
        <taxon>Erysiphales</taxon>
        <taxon>Erysiphaceae</taxon>
        <taxon>Golovinomyces</taxon>
    </lineage>
</organism>
<gene>
    <name evidence="2" type="ORF">GcM1_242006</name>
</gene>
<protein>
    <recommendedName>
        <fullName evidence="4">Ntf2-like protein</fullName>
    </recommendedName>
</protein>
<feature type="compositionally biased region" description="Gly residues" evidence="1">
    <location>
        <begin position="440"/>
        <end position="452"/>
    </location>
</feature>
<dbReference type="AlphaFoldDB" id="A0A420IGU3"/>
<feature type="compositionally biased region" description="Basic and acidic residues" evidence="1">
    <location>
        <begin position="427"/>
        <end position="439"/>
    </location>
</feature>
<evidence type="ECO:0000313" key="2">
    <source>
        <dbReference type="EMBL" id="RKF73737.1"/>
    </source>
</evidence>
<comment type="caution">
    <text evidence="2">The sequence shown here is derived from an EMBL/GenBank/DDBJ whole genome shotgun (WGS) entry which is preliminary data.</text>
</comment>
<dbReference type="EMBL" id="MCBS01024296">
    <property type="protein sequence ID" value="RKF73737.1"/>
    <property type="molecule type" value="Genomic_DNA"/>
</dbReference>
<feature type="region of interest" description="Disordered" evidence="1">
    <location>
        <begin position="361"/>
        <end position="413"/>
    </location>
</feature>
<evidence type="ECO:0000256" key="1">
    <source>
        <dbReference type="SAM" id="MobiDB-lite"/>
    </source>
</evidence>
<reference evidence="2 3" key="1">
    <citation type="journal article" date="2018" name="BMC Genomics">
        <title>Comparative genome analyses reveal sequence features reflecting distinct modes of host-adaptation between dicot and monocot powdery mildew.</title>
        <authorList>
            <person name="Wu Y."/>
            <person name="Ma X."/>
            <person name="Pan Z."/>
            <person name="Kale S.D."/>
            <person name="Song Y."/>
            <person name="King H."/>
            <person name="Zhang Q."/>
            <person name="Presley C."/>
            <person name="Deng X."/>
            <person name="Wei C.I."/>
            <person name="Xiao S."/>
        </authorList>
    </citation>
    <scope>NUCLEOTIDE SEQUENCE [LARGE SCALE GENOMIC DNA]</scope>
    <source>
        <strain evidence="2">UMSG1</strain>
    </source>
</reference>
<name>A0A420IGU3_9PEZI</name>
<evidence type="ECO:0008006" key="4">
    <source>
        <dbReference type="Google" id="ProtNLM"/>
    </source>
</evidence>
<sequence length="491" mass="54945">MTLQTAYKDFLTSPDTSFLAEDISLYYVTTLTTSHGSSAVMKHFESNDFKITRQKFLDVVEGQFSLAVIVDTTLEFITGGGPYLLSLDDHFFVDRPVTLPITHFVTFNSYAKISQIRVSWDQGCLLKLINVIGKTGRNWPICGGDDQSKLITSCVDKKANSQICDKPDLKEASENHKNAVHANVNKYGSSRLFDMEAAQEAPSEICHNPTRFKHFEFANGAPNEGSDPARIPIKKNRPQNHWDFKDFVTPQKNIPSRVMRSNDVRHWGNDEDGRMNSSERVKIFDKPRRDVETHFKLQDTPSDTDGQAPHFNHSRGHVHKNSQSLYRDLFDEKNGVLTEAQKPIVPHLSNVKDRRKDFEAHFTMSDKSPGITPTEGVSEDGAKEAKTAESSNYFSGNLSREKENTSDPASSSNFRSLFAEANNFRNNRNESHTGIRTDGDGMGGKKGTGRLWGFGDESDGEEEGGINKPVKYRTGKQAGKGEASGGDFWNF</sequence>
<dbReference type="Proteomes" id="UP000285326">
    <property type="component" value="Unassembled WGS sequence"/>
</dbReference>
<feature type="region of interest" description="Disordered" evidence="1">
    <location>
        <begin position="427"/>
        <end position="491"/>
    </location>
</feature>
<proteinExistence type="predicted"/>
<evidence type="ECO:0000313" key="3">
    <source>
        <dbReference type="Proteomes" id="UP000285326"/>
    </source>
</evidence>
<accession>A0A420IGU3</accession>